<dbReference type="STRING" id="48701.ENSPMEP00000013502"/>
<keyword evidence="4 5" id="KW-0472">Membrane</keyword>
<evidence type="ECO:0000313" key="10">
    <source>
        <dbReference type="Proteomes" id="UP000261480"/>
    </source>
</evidence>
<dbReference type="Gene3D" id="1.20.58.390">
    <property type="entry name" value="Neurotransmitter-gated ion-channel transmembrane domain"/>
    <property type="match status" value="1"/>
</dbReference>
<accession>A0A3B3XEN2</accession>
<feature type="transmembrane region" description="Helical" evidence="5">
    <location>
        <begin position="380"/>
        <end position="401"/>
    </location>
</feature>
<feature type="transmembrane region" description="Helical" evidence="5">
    <location>
        <begin position="250"/>
        <end position="269"/>
    </location>
</feature>
<feature type="signal peptide" evidence="6">
    <location>
        <begin position="1"/>
        <end position="18"/>
    </location>
</feature>
<evidence type="ECO:0000256" key="2">
    <source>
        <dbReference type="ARBA" id="ARBA00022692"/>
    </source>
</evidence>
<evidence type="ECO:0000256" key="1">
    <source>
        <dbReference type="ARBA" id="ARBA00004141"/>
    </source>
</evidence>
<keyword evidence="10" id="KW-1185">Reference proteome</keyword>
<dbReference type="InterPro" id="IPR036734">
    <property type="entry name" value="Neur_chan_lig-bd_sf"/>
</dbReference>
<evidence type="ECO:0000256" key="5">
    <source>
        <dbReference type="SAM" id="Phobius"/>
    </source>
</evidence>
<organism evidence="9 10">
    <name type="scientific">Poecilia mexicana</name>
    <dbReference type="NCBI Taxonomy" id="48701"/>
    <lineage>
        <taxon>Eukaryota</taxon>
        <taxon>Metazoa</taxon>
        <taxon>Chordata</taxon>
        <taxon>Craniata</taxon>
        <taxon>Vertebrata</taxon>
        <taxon>Euteleostomi</taxon>
        <taxon>Actinopterygii</taxon>
        <taxon>Neopterygii</taxon>
        <taxon>Teleostei</taxon>
        <taxon>Neoteleostei</taxon>
        <taxon>Acanthomorphata</taxon>
        <taxon>Ovalentaria</taxon>
        <taxon>Atherinomorphae</taxon>
        <taxon>Cyprinodontiformes</taxon>
        <taxon>Poeciliidae</taxon>
        <taxon>Poeciliinae</taxon>
        <taxon>Poecilia</taxon>
    </lineage>
</organism>
<dbReference type="Proteomes" id="UP000261480">
    <property type="component" value="Unplaced"/>
</dbReference>
<dbReference type="InterPro" id="IPR006202">
    <property type="entry name" value="Neur_chan_lig-bd"/>
</dbReference>
<reference evidence="9" key="2">
    <citation type="submission" date="2025-09" db="UniProtKB">
        <authorList>
            <consortium name="Ensembl"/>
        </authorList>
    </citation>
    <scope>IDENTIFICATION</scope>
</reference>
<comment type="subcellular location">
    <subcellularLocation>
        <location evidence="1">Membrane</location>
        <topology evidence="1">Multi-pass membrane protein</topology>
    </subcellularLocation>
</comment>
<keyword evidence="3 5" id="KW-1133">Transmembrane helix</keyword>
<evidence type="ECO:0000313" key="9">
    <source>
        <dbReference type="Ensembl" id="ENSPMEP00000013502.1"/>
    </source>
</evidence>
<evidence type="ECO:0000259" key="8">
    <source>
        <dbReference type="Pfam" id="PF02932"/>
    </source>
</evidence>
<reference evidence="9" key="1">
    <citation type="submission" date="2025-08" db="UniProtKB">
        <authorList>
            <consortium name="Ensembl"/>
        </authorList>
    </citation>
    <scope>IDENTIFICATION</scope>
</reference>
<dbReference type="Gene3D" id="2.70.170.10">
    <property type="entry name" value="Neurotransmitter-gated ion-channel ligand-binding domain"/>
    <property type="match status" value="1"/>
</dbReference>
<keyword evidence="6" id="KW-0732">Signal</keyword>
<dbReference type="InterPro" id="IPR036719">
    <property type="entry name" value="Neuro-gated_channel_TM_sf"/>
</dbReference>
<feature type="transmembrane region" description="Helical" evidence="5">
    <location>
        <begin position="218"/>
        <end position="238"/>
    </location>
</feature>
<feature type="domain" description="Neurotransmitter-gated ion-channel ligand-binding" evidence="7">
    <location>
        <begin position="40"/>
        <end position="180"/>
    </location>
</feature>
<feature type="chain" id="PRO_5017304348" evidence="6">
    <location>
        <begin position="19"/>
        <end position="414"/>
    </location>
</feature>
<dbReference type="PANTHER" id="PTHR18945">
    <property type="entry name" value="NEUROTRANSMITTER GATED ION CHANNEL"/>
    <property type="match status" value="1"/>
</dbReference>
<dbReference type="Ensembl" id="ENSPMET00000032243.1">
    <property type="protein sequence ID" value="ENSPMEP00000013502.1"/>
    <property type="gene ID" value="ENSPMEG00000015814.1"/>
</dbReference>
<name>A0A3B3XEN2_9TELE</name>
<dbReference type="InterPro" id="IPR038050">
    <property type="entry name" value="Neuro_actylchol_rec"/>
</dbReference>
<feature type="domain" description="Neurotransmitter-gated ion-channel transmembrane" evidence="8">
    <location>
        <begin position="221"/>
        <end position="301"/>
    </location>
</feature>
<proteinExistence type="predicted"/>
<evidence type="ECO:0000259" key="7">
    <source>
        <dbReference type="Pfam" id="PF02931"/>
    </source>
</evidence>
<sequence>MESAIVLLSLLIFGCSQAETECTTRRCLAQMLISKEYLSSPQSENCTLLVDVPLIEYETLSVDMKELHLMSRLQVTIAWVDPELAWNTSVHQFEKLILPVDKVWTPYISIENGKSSMEHDSPDLVVYSNGTVGHKVIIIAEVNCGINLFNYPFAFDVCPVGLKSTPPNECGISIKVDQVRLADSSRGDWETEEVKLGKKREDRNFIDVSLRIRYTNPFITLLLPTILIMVADIVSGALPLQGGERNSFKVTLVLSFTMFLNILTNVLPGDSKCSPVIRIHFCVCQVLMVISMLVSMLLTRVSQDGLDFFTSFFKRPAPQNAEDNKENEDAETKGVISVVQQGLSEDSKMLQKMVRFIEAVDTKQAERERHQKLADKLDKIFFWLYLIFSSGYVVAMTYVMAQYTCNIDHFDFWN</sequence>
<dbReference type="GO" id="GO:0016020">
    <property type="term" value="C:membrane"/>
    <property type="evidence" value="ECO:0007669"/>
    <property type="project" value="UniProtKB-SubCell"/>
</dbReference>
<dbReference type="KEGG" id="pmei:106920065"/>
<dbReference type="RefSeq" id="XP_014846349.1">
    <property type="nucleotide sequence ID" value="XM_014990863.1"/>
</dbReference>
<dbReference type="OrthoDB" id="5920062at2759"/>
<dbReference type="InterPro" id="IPR006029">
    <property type="entry name" value="Neurotrans-gated_channel_TM"/>
</dbReference>
<dbReference type="GO" id="GO:0005230">
    <property type="term" value="F:extracellular ligand-gated monoatomic ion channel activity"/>
    <property type="evidence" value="ECO:0007669"/>
    <property type="project" value="InterPro"/>
</dbReference>
<dbReference type="Pfam" id="PF02932">
    <property type="entry name" value="Neur_chan_memb"/>
    <property type="match status" value="1"/>
</dbReference>
<keyword evidence="2 5" id="KW-0812">Transmembrane</keyword>
<evidence type="ECO:0000256" key="6">
    <source>
        <dbReference type="SAM" id="SignalP"/>
    </source>
</evidence>
<dbReference type="GO" id="GO:0004888">
    <property type="term" value="F:transmembrane signaling receptor activity"/>
    <property type="evidence" value="ECO:0007669"/>
    <property type="project" value="InterPro"/>
</dbReference>
<dbReference type="InterPro" id="IPR006201">
    <property type="entry name" value="Neur_channel"/>
</dbReference>
<protein>
    <submittedName>
        <fullName evidence="9">Uncharacterized protein</fullName>
    </submittedName>
</protein>
<dbReference type="GeneID" id="106920065"/>
<feature type="transmembrane region" description="Helical" evidence="5">
    <location>
        <begin position="275"/>
        <end position="298"/>
    </location>
</feature>
<dbReference type="SUPFAM" id="SSF90112">
    <property type="entry name" value="Neurotransmitter-gated ion-channel transmembrane pore"/>
    <property type="match status" value="1"/>
</dbReference>
<dbReference type="SUPFAM" id="SSF63712">
    <property type="entry name" value="Nicotinic receptor ligand binding domain-like"/>
    <property type="match status" value="1"/>
</dbReference>
<dbReference type="Pfam" id="PF02931">
    <property type="entry name" value="Neur_chan_LBD"/>
    <property type="match status" value="1"/>
</dbReference>
<dbReference type="AlphaFoldDB" id="A0A3B3XEN2"/>
<evidence type="ECO:0000256" key="3">
    <source>
        <dbReference type="ARBA" id="ARBA00022989"/>
    </source>
</evidence>
<evidence type="ECO:0000256" key="4">
    <source>
        <dbReference type="ARBA" id="ARBA00023136"/>
    </source>
</evidence>